<feature type="DNA-binding region" description="H-T-H motif" evidence="2">
    <location>
        <begin position="29"/>
        <end position="48"/>
    </location>
</feature>
<dbReference type="InterPro" id="IPR050624">
    <property type="entry name" value="HTH-type_Tx_Regulator"/>
</dbReference>
<dbReference type="EMBL" id="QOWE01000021">
    <property type="protein sequence ID" value="RCR67172.1"/>
    <property type="molecule type" value="Genomic_DNA"/>
</dbReference>
<dbReference type="InterPro" id="IPR023772">
    <property type="entry name" value="DNA-bd_HTH_TetR-type_CS"/>
</dbReference>
<accession>A0A368JI06</accession>
<keyword evidence="1 2" id="KW-0238">DNA-binding</keyword>
<dbReference type="GO" id="GO:0003677">
    <property type="term" value="F:DNA binding"/>
    <property type="evidence" value="ECO:0007669"/>
    <property type="project" value="UniProtKB-UniRule"/>
</dbReference>
<evidence type="ECO:0000256" key="1">
    <source>
        <dbReference type="ARBA" id="ARBA00023125"/>
    </source>
</evidence>
<name>A0A368JI06_9BACT</name>
<dbReference type="RefSeq" id="WP_114408404.1">
    <property type="nucleotide sequence ID" value="NZ_QOWE01000021.1"/>
</dbReference>
<sequence length="207" mass="23840">MKCISESTEERIKEAAKTVFLEKGFDGTTTRDIAKVAGINSALMNYYFRSKEKLFQSIFNDMCTLMFEGMLDLVNRPISLRDKISKLMDHQFQMMMQNPNLTIFIMNELHRNPERLYATVGMAKKIPESIFHQQIEDAIAQGIITPIDSHHIMTMIIANIQFLFVSKPMTMLAQGLDEAGFNAFATRHMEYVKDMICDYLFKPELSS</sequence>
<dbReference type="AlphaFoldDB" id="A0A368JI06"/>
<dbReference type="PANTHER" id="PTHR43479:SF11">
    <property type="entry name" value="ACREF_ENVCD OPERON REPRESSOR-RELATED"/>
    <property type="match status" value="1"/>
</dbReference>
<dbReference type="OrthoDB" id="9789566at2"/>
<evidence type="ECO:0000259" key="3">
    <source>
        <dbReference type="PROSITE" id="PS50977"/>
    </source>
</evidence>
<dbReference type="InterPro" id="IPR001647">
    <property type="entry name" value="HTH_TetR"/>
</dbReference>
<dbReference type="SUPFAM" id="SSF48498">
    <property type="entry name" value="Tetracyclin repressor-like, C-terminal domain"/>
    <property type="match status" value="1"/>
</dbReference>
<dbReference type="SUPFAM" id="SSF46689">
    <property type="entry name" value="Homeodomain-like"/>
    <property type="match status" value="1"/>
</dbReference>
<proteinExistence type="predicted"/>
<evidence type="ECO:0000313" key="4">
    <source>
        <dbReference type="EMBL" id="RCR67172.1"/>
    </source>
</evidence>
<comment type="caution">
    <text evidence="4">The sequence shown here is derived from an EMBL/GenBank/DDBJ whole genome shotgun (WGS) entry which is preliminary data.</text>
</comment>
<gene>
    <name evidence="4" type="ORF">DUE52_22935</name>
</gene>
<dbReference type="PROSITE" id="PS50977">
    <property type="entry name" value="HTH_TETR_2"/>
    <property type="match status" value="1"/>
</dbReference>
<dbReference type="InterPro" id="IPR036271">
    <property type="entry name" value="Tet_transcr_reg_TetR-rel_C_sf"/>
</dbReference>
<dbReference type="Proteomes" id="UP000253383">
    <property type="component" value="Unassembled WGS sequence"/>
</dbReference>
<dbReference type="Gene3D" id="1.10.357.10">
    <property type="entry name" value="Tetracycline Repressor, domain 2"/>
    <property type="match status" value="1"/>
</dbReference>
<feature type="domain" description="HTH tetR-type" evidence="3">
    <location>
        <begin position="6"/>
        <end position="66"/>
    </location>
</feature>
<evidence type="ECO:0000256" key="2">
    <source>
        <dbReference type="PROSITE-ProRule" id="PRU00335"/>
    </source>
</evidence>
<dbReference type="PANTHER" id="PTHR43479">
    <property type="entry name" value="ACREF/ENVCD OPERON REPRESSOR-RELATED"/>
    <property type="match status" value="1"/>
</dbReference>
<protein>
    <submittedName>
        <fullName evidence="4">TetR/AcrR family transcriptional regulator</fullName>
    </submittedName>
</protein>
<dbReference type="PRINTS" id="PR00455">
    <property type="entry name" value="HTHTETR"/>
</dbReference>
<dbReference type="Pfam" id="PF00440">
    <property type="entry name" value="TetR_N"/>
    <property type="match status" value="1"/>
</dbReference>
<organism evidence="4 5">
    <name type="scientific">Larkinella punicea</name>
    <dbReference type="NCBI Taxonomy" id="2315727"/>
    <lineage>
        <taxon>Bacteria</taxon>
        <taxon>Pseudomonadati</taxon>
        <taxon>Bacteroidota</taxon>
        <taxon>Cytophagia</taxon>
        <taxon>Cytophagales</taxon>
        <taxon>Spirosomataceae</taxon>
        <taxon>Larkinella</taxon>
    </lineage>
</organism>
<keyword evidence="5" id="KW-1185">Reference proteome</keyword>
<dbReference type="InterPro" id="IPR009057">
    <property type="entry name" value="Homeodomain-like_sf"/>
</dbReference>
<evidence type="ECO:0000313" key="5">
    <source>
        <dbReference type="Proteomes" id="UP000253383"/>
    </source>
</evidence>
<dbReference type="PROSITE" id="PS01081">
    <property type="entry name" value="HTH_TETR_1"/>
    <property type="match status" value="1"/>
</dbReference>
<reference evidence="4 5" key="1">
    <citation type="submission" date="2018-07" db="EMBL/GenBank/DDBJ databases">
        <title>Genome analysis of Larkinella rosea.</title>
        <authorList>
            <person name="Zhou Z."/>
            <person name="Wang G."/>
        </authorList>
    </citation>
    <scope>NUCLEOTIDE SEQUENCE [LARGE SCALE GENOMIC DNA]</scope>
    <source>
        <strain evidence="5">zzj9</strain>
    </source>
</reference>